<sequence>MPIEGLYLIFSERNSTYGIRMRLLVLVTEPGTSGIRMRLLVLGTALGTSDIRMRLLVLEQCQEHMCIRMRLLVLGTVPGTSSIRMRLLVLGTIPGTSGIRMRLLVLGTVPGSSGIRMRLIVLGTIPGTPSIRMRLLVLGTVPGTSGIKARNIWYQDEIDSTWNSARNIWYQDEIASTWNRARNIWYQDEIASTWNSARNIWYQYSEQCQELLVSSEIASTGNRARNFWYQVRLLVLGTEPGTSGIRMRLLVLRTVPGTFGIRMRLLVLGTDPGTSGIRMRLLYLEQCQELLVSSEIASTWNSARNFWYQVKLLVLGTEPGTSGIRMRLLVLGTVPGTYEQPSDGWVDGPDALQLQPSIIHLSPSGLDPMREGLILPSEDVVILYFLAGIKAISGSSAVHTTGIQRALLPSARLWYAWRSPPHSTQPADNPASDFPYDSYLSEPMSPRASFIAHNGDQHSLVIQSDQPHRQFKSALPYADDLIHSSQSFSTCVLHVRHEVAPLIQHHAQVSGVLASSYLAISSSIIRTGGIKNNMDNCGLLVRVPGYRSIGPRFDPQRFQNLFVKQWVWKKVKLGLVRTRCCASLFSRPSSLSSALAQAAPPTLSTAWTAPQSMFSKPSVTSSPLYLAPKRTPASIGSRSICLTLLLSTITIPPTATHVAGTSSCSTATHVAGTSFRSTATNVAGTSFGSTATNVAGTHSPTFFLPTRRVRRQSQQKTWKHLVSTASLRLTLQDGQVRVSLYSRISSIITSSNVPANSIFFMRSVLRRSWAISSYKPQK</sequence>
<protein>
    <submittedName>
        <fullName evidence="1">Uncharacterized protein</fullName>
    </submittedName>
</protein>
<organism evidence="1">
    <name type="scientific">Timema tahoe</name>
    <dbReference type="NCBI Taxonomy" id="61484"/>
    <lineage>
        <taxon>Eukaryota</taxon>
        <taxon>Metazoa</taxon>
        <taxon>Ecdysozoa</taxon>
        <taxon>Arthropoda</taxon>
        <taxon>Hexapoda</taxon>
        <taxon>Insecta</taxon>
        <taxon>Pterygota</taxon>
        <taxon>Neoptera</taxon>
        <taxon>Polyneoptera</taxon>
        <taxon>Phasmatodea</taxon>
        <taxon>Timematodea</taxon>
        <taxon>Timematoidea</taxon>
        <taxon>Timematidae</taxon>
        <taxon>Timema</taxon>
    </lineage>
</organism>
<dbReference type="EMBL" id="OE001319">
    <property type="protein sequence ID" value="CAD7456528.1"/>
    <property type="molecule type" value="Genomic_DNA"/>
</dbReference>
<gene>
    <name evidence="1" type="ORF">TTEB3V08_LOCUS4555</name>
</gene>
<evidence type="ECO:0000313" key="1">
    <source>
        <dbReference type="EMBL" id="CAD7456528.1"/>
    </source>
</evidence>
<dbReference type="AlphaFoldDB" id="A0A7R9FPA6"/>
<reference evidence="1" key="1">
    <citation type="submission" date="2020-11" db="EMBL/GenBank/DDBJ databases">
        <authorList>
            <person name="Tran Van P."/>
        </authorList>
    </citation>
    <scope>NUCLEOTIDE SEQUENCE</scope>
</reference>
<name>A0A7R9FPA6_9NEOP</name>
<accession>A0A7R9FPA6</accession>
<proteinExistence type="predicted"/>